<reference evidence="4" key="3">
    <citation type="submission" date="2019-07" db="EMBL/GenBank/DDBJ databases">
        <authorList>
            <person name="Miller W.G."/>
        </authorList>
    </citation>
    <scope>NUCLEOTIDE SEQUENCE</scope>
    <source>
        <strain evidence="4">52/13</strain>
    </source>
</reference>
<dbReference type="EMBL" id="VJYU01000037">
    <property type="protein sequence ID" value="MBS4241663.1"/>
    <property type="molecule type" value="Genomic_DNA"/>
</dbReference>
<feature type="domain" description="Solute-binding protein family 3/N-terminal" evidence="3">
    <location>
        <begin position="37"/>
        <end position="255"/>
    </location>
</feature>
<reference evidence="5" key="2">
    <citation type="submission" date="2015-06" db="EMBL/GenBank/DDBJ databases">
        <authorList>
            <person name="Hoefler B.C."/>
            <person name="Straight P.D."/>
        </authorList>
    </citation>
    <scope>NUCLEOTIDE SEQUENCE [LARGE SCALE GENOMIC DNA]</scope>
    <source>
        <strain evidence="5">73/13</strain>
    </source>
</reference>
<dbReference type="Pfam" id="PF00497">
    <property type="entry name" value="SBP_bac_3"/>
    <property type="match status" value="1"/>
</dbReference>
<sequence length="255" mass="28253">MKKIFSIFLVALTSLFVVACGDSKTPTPSADTNVSLSLKVGTAPNYKPFDYKEDAKLTGLDIDLVNEIAKREGIELTWVEMSFDGLIPALKTGKIDMIASAMSATEERRKSVDFSDVYYTTKNLYIKKKDNEALNSKEDLEGKIIGVQLGTLQEPAAKAIKDTKVQSNESLSVVIMELKEGKIDAVIADKDVAKGFLKENADLIEFFEEEDGSEGFSFAFDKDKQKEAIEKFNKGLKDLKADGTYDKILAKYELN</sequence>
<gene>
    <name evidence="5" type="ORF">AA994_02725</name>
    <name evidence="4" type="ORF">CVU5213_08045</name>
</gene>
<dbReference type="RefSeq" id="WP_099461229.1">
    <property type="nucleotide sequence ID" value="NZ_LDWY01000030.1"/>
</dbReference>
<organism evidence="5 6">
    <name type="scientific">Campylobacter vulpis</name>
    <dbReference type="NCBI Taxonomy" id="1655500"/>
    <lineage>
        <taxon>Bacteria</taxon>
        <taxon>Pseudomonadati</taxon>
        <taxon>Campylobacterota</taxon>
        <taxon>Epsilonproteobacteria</taxon>
        <taxon>Campylobacterales</taxon>
        <taxon>Campylobacteraceae</taxon>
        <taxon>Campylobacter</taxon>
    </lineage>
</organism>
<evidence type="ECO:0000313" key="7">
    <source>
        <dbReference type="Proteomes" id="UP000811399"/>
    </source>
</evidence>
<dbReference type="PROSITE" id="PS51257">
    <property type="entry name" value="PROKAR_LIPOPROTEIN"/>
    <property type="match status" value="1"/>
</dbReference>
<dbReference type="PANTHER" id="PTHR35936:SF17">
    <property type="entry name" value="ARGININE-BINDING EXTRACELLULAR PROTEIN ARTP"/>
    <property type="match status" value="1"/>
</dbReference>
<name>A0A2G4R480_9BACT</name>
<protein>
    <submittedName>
        <fullName evidence="4 5">ABC transporter substrate-binding protein</fullName>
    </submittedName>
</protein>
<comment type="caution">
    <text evidence="5">The sequence shown here is derived from an EMBL/GenBank/DDBJ whole genome shotgun (WGS) entry which is preliminary data.</text>
</comment>
<evidence type="ECO:0000313" key="5">
    <source>
        <dbReference type="EMBL" id="PHY91374.1"/>
    </source>
</evidence>
<dbReference type="Proteomes" id="UP000237472">
    <property type="component" value="Unassembled WGS sequence"/>
</dbReference>
<dbReference type="Proteomes" id="UP000811399">
    <property type="component" value="Unassembled WGS sequence"/>
</dbReference>
<dbReference type="InterPro" id="IPR001638">
    <property type="entry name" value="Solute-binding_3/MltF_N"/>
</dbReference>
<feature type="chain" id="PRO_5013787724" evidence="2">
    <location>
        <begin position="20"/>
        <end position="255"/>
    </location>
</feature>
<dbReference type="Gene3D" id="3.40.190.10">
    <property type="entry name" value="Periplasmic binding protein-like II"/>
    <property type="match status" value="2"/>
</dbReference>
<feature type="signal peptide" evidence="2">
    <location>
        <begin position="1"/>
        <end position="19"/>
    </location>
</feature>
<keyword evidence="1 2" id="KW-0732">Signal</keyword>
<evidence type="ECO:0000313" key="4">
    <source>
        <dbReference type="EMBL" id="MBS4241663.1"/>
    </source>
</evidence>
<dbReference type="AlphaFoldDB" id="A0A2G4R480"/>
<evidence type="ECO:0000313" key="6">
    <source>
        <dbReference type="Proteomes" id="UP000237472"/>
    </source>
</evidence>
<reference evidence="4 7" key="4">
    <citation type="journal article" date="2021" name="Syst. Appl. Microbiol.">
        <title>nCampylobacter vulpis sp. nov. isolated from wild red foxes.</title>
        <authorList>
            <person name="Parisi A."/>
            <person name="Chiara M."/>
            <person name="Caffara M."/>
            <person name="Mion D."/>
            <person name="Miller W.G."/>
            <person name="Caruso M."/>
            <person name="Manzari C."/>
            <person name="Florio D."/>
            <person name="Capozzi L."/>
            <person name="D'Erchia A.M."/>
            <person name="Manzulli V."/>
            <person name="Zanoni R.G."/>
        </authorList>
    </citation>
    <scope>NUCLEOTIDE SEQUENCE [LARGE SCALE GENOMIC DNA]</scope>
    <source>
        <strain evidence="4 7">52/13</strain>
    </source>
</reference>
<proteinExistence type="predicted"/>
<dbReference type="SUPFAM" id="SSF53850">
    <property type="entry name" value="Periplasmic binding protein-like II"/>
    <property type="match status" value="1"/>
</dbReference>
<evidence type="ECO:0000259" key="3">
    <source>
        <dbReference type="SMART" id="SM00062"/>
    </source>
</evidence>
<reference evidence="6" key="1">
    <citation type="submission" date="2015-06" db="EMBL/GenBank/DDBJ databases">
        <authorList>
            <person name="Parisi A."/>
            <person name="Chiara M."/>
            <person name="Florio D."/>
            <person name="Miccolupo A."/>
            <person name="Manzari C."/>
            <person name="Mion D."/>
            <person name="Caruso M."/>
            <person name="D'erchia A.M."/>
            <person name="Zanoni R."/>
        </authorList>
    </citation>
    <scope>NUCLEOTIDE SEQUENCE [LARGE SCALE GENOMIC DNA]</scope>
    <source>
        <strain evidence="6">73/13</strain>
    </source>
</reference>
<evidence type="ECO:0000256" key="1">
    <source>
        <dbReference type="ARBA" id="ARBA00022729"/>
    </source>
</evidence>
<dbReference type="SMART" id="SM00062">
    <property type="entry name" value="PBPb"/>
    <property type="match status" value="1"/>
</dbReference>
<accession>A0A2G4R480</accession>
<evidence type="ECO:0000256" key="2">
    <source>
        <dbReference type="SAM" id="SignalP"/>
    </source>
</evidence>
<dbReference type="CDD" id="cd13624">
    <property type="entry name" value="PBP2_Arg_Lys_His"/>
    <property type="match status" value="1"/>
</dbReference>
<dbReference type="EMBL" id="LDWY01000030">
    <property type="protein sequence ID" value="PHY91374.1"/>
    <property type="molecule type" value="Genomic_DNA"/>
</dbReference>
<keyword evidence="7" id="KW-1185">Reference proteome</keyword>
<dbReference type="PANTHER" id="PTHR35936">
    <property type="entry name" value="MEMBRANE-BOUND LYTIC MUREIN TRANSGLYCOSYLASE F"/>
    <property type="match status" value="1"/>
</dbReference>
<dbReference type="OrthoDB" id="5431130at2"/>